<feature type="domain" description="Asparagine synthetase" evidence="2">
    <location>
        <begin position="216"/>
        <end position="452"/>
    </location>
</feature>
<dbReference type="Pfam" id="PF00733">
    <property type="entry name" value="Asn_synthase"/>
    <property type="match status" value="1"/>
</dbReference>
<evidence type="ECO:0000259" key="2">
    <source>
        <dbReference type="Pfam" id="PF00733"/>
    </source>
</evidence>
<proteinExistence type="predicted"/>
<name>A0ABX1BJ88_9ACTN</name>
<dbReference type="InterPro" id="IPR001962">
    <property type="entry name" value="Asn_synthase"/>
</dbReference>
<dbReference type="Gene3D" id="3.40.50.620">
    <property type="entry name" value="HUPs"/>
    <property type="match status" value="1"/>
</dbReference>
<dbReference type="InterPro" id="IPR014729">
    <property type="entry name" value="Rossmann-like_a/b/a_fold"/>
</dbReference>
<feature type="region of interest" description="Disordered" evidence="1">
    <location>
        <begin position="493"/>
        <end position="518"/>
    </location>
</feature>
<dbReference type="SUPFAM" id="SSF52402">
    <property type="entry name" value="Adenine nucleotide alpha hydrolases-like"/>
    <property type="match status" value="1"/>
</dbReference>
<sequence length="599" mass="65960">MRVYLGLAAKRQDISPAILNRARSVIEWAFPVPPDVIRGREWHGRGVSLLAWTNEPDDARQPPLITEHGGRVIGLNGHLADPSEVTALPDDSVGGCFSAWFARDGELGASTAINRVCPVFHAETPELHIVGSRALLVHLMGRPDERVDFDVLALQSMVRQGFFLSDETPYKGVSALRPSSRLVVRDGVRTVTETPLPQAAPAPTSARHKRAAVGELAEALLATVAPLRDLGEPVNLALTGGRDTRILAALLHAARVPFRTTTNGLDTHPDVIIARMIAERLGVEHTVIAPPQTAAKDAVLVEHPLGRAWETLRTCEGMTSAYETIVSYLPYSGKPTMSGQSGETLRAGSLNLLQTDLGDQALRRRIETTFTKDAKLFTAEANEHARELARPWLARENRLETLDHLYIWYKVGRWQASARAGSLRRGDPVRPFLDNRVVRAALSLDQSWRLSEEVIYTLILRLAPELRDVPIEGKQWRFVQSTESTPAKRRRFPWPARTRLPGPPPHLPTTKTGGGWSWRTSPGPALTDVLRRQVLGSLDALAPIVEPDEVRALFADPVVRKPALAWHLYTVSTLLTGLYPGKAPEDLPPITVSRPDPGR</sequence>
<evidence type="ECO:0000313" key="3">
    <source>
        <dbReference type="EMBL" id="NJP97780.1"/>
    </source>
</evidence>
<organism evidence="3 4">
    <name type="scientific">Nonomuraea composti</name>
    <dbReference type="NCBI Taxonomy" id="2720023"/>
    <lineage>
        <taxon>Bacteria</taxon>
        <taxon>Bacillati</taxon>
        <taxon>Actinomycetota</taxon>
        <taxon>Actinomycetes</taxon>
        <taxon>Streptosporangiales</taxon>
        <taxon>Streptosporangiaceae</taxon>
        <taxon>Nonomuraea</taxon>
    </lineage>
</organism>
<evidence type="ECO:0000313" key="4">
    <source>
        <dbReference type="Proteomes" id="UP000696294"/>
    </source>
</evidence>
<comment type="caution">
    <text evidence="3">The sequence shown here is derived from an EMBL/GenBank/DDBJ whole genome shotgun (WGS) entry which is preliminary data.</text>
</comment>
<accession>A0ABX1BJ88</accession>
<evidence type="ECO:0000256" key="1">
    <source>
        <dbReference type="SAM" id="MobiDB-lite"/>
    </source>
</evidence>
<reference evidence="3 4" key="1">
    <citation type="submission" date="2020-03" db="EMBL/GenBank/DDBJ databases">
        <title>WGS of actinomycetes isolated from Thailand.</title>
        <authorList>
            <person name="Thawai C."/>
        </authorList>
    </citation>
    <scope>NUCLEOTIDE SEQUENCE [LARGE SCALE GENOMIC DNA]</scope>
    <source>
        <strain evidence="3 4">FMUSA5-5</strain>
    </source>
</reference>
<protein>
    <recommendedName>
        <fullName evidence="2">Asparagine synthetase domain-containing protein</fullName>
    </recommendedName>
</protein>
<keyword evidence="4" id="KW-1185">Reference proteome</keyword>
<dbReference type="EMBL" id="JAATEP010000073">
    <property type="protein sequence ID" value="NJP97780.1"/>
    <property type="molecule type" value="Genomic_DNA"/>
</dbReference>
<gene>
    <name evidence="3" type="ORF">HCN51_51620</name>
</gene>
<dbReference type="Proteomes" id="UP000696294">
    <property type="component" value="Unassembled WGS sequence"/>
</dbReference>